<feature type="compositionally biased region" description="Basic and acidic residues" evidence="1">
    <location>
        <begin position="142"/>
        <end position="153"/>
    </location>
</feature>
<feature type="region of interest" description="Disordered" evidence="1">
    <location>
        <begin position="326"/>
        <end position="357"/>
    </location>
</feature>
<feature type="region of interest" description="Disordered" evidence="1">
    <location>
        <begin position="556"/>
        <end position="576"/>
    </location>
</feature>
<feature type="compositionally biased region" description="Basic and acidic residues" evidence="1">
    <location>
        <begin position="196"/>
        <end position="213"/>
    </location>
</feature>
<proteinExistence type="predicted"/>
<dbReference type="EMBL" id="BMAO01038322">
    <property type="protein sequence ID" value="GFR24057.1"/>
    <property type="molecule type" value="Genomic_DNA"/>
</dbReference>
<feature type="compositionally biased region" description="Basic and acidic residues" evidence="1">
    <location>
        <begin position="244"/>
        <end position="254"/>
    </location>
</feature>
<dbReference type="Proteomes" id="UP000887116">
    <property type="component" value="Unassembled WGS sequence"/>
</dbReference>
<feature type="compositionally biased region" description="Basic and acidic residues" evidence="1">
    <location>
        <begin position="21"/>
        <end position="31"/>
    </location>
</feature>
<keyword evidence="3" id="KW-1185">Reference proteome</keyword>
<feature type="region of interest" description="Disordered" evidence="1">
    <location>
        <begin position="490"/>
        <end position="520"/>
    </location>
</feature>
<evidence type="ECO:0000313" key="2">
    <source>
        <dbReference type="EMBL" id="GFR24057.1"/>
    </source>
</evidence>
<feature type="compositionally biased region" description="Basic residues" evidence="1">
    <location>
        <begin position="120"/>
        <end position="129"/>
    </location>
</feature>
<evidence type="ECO:0000256" key="1">
    <source>
        <dbReference type="SAM" id="MobiDB-lite"/>
    </source>
</evidence>
<sequence>MLPASPAIFGALPATGGPVEKGARGRLREAGDPKVDGISEFRFRIRARLAETDRNLDFREDPASGSEIKSGRRKNSFAYKTETCAVTNSNLTSPGRSRREEPENVFLRILAPNPGPRGGGPRKRSRAPRSRTGVPGPTRNLSRVELDEGRVPSDFRSPARNGGPRGKRGPRSPSEGLGRETCGNFGLPISNSCSPLRDRPDPGFPGRSRERSRLYSGKSASPLAAKRCISALSRHVSGIREKEKYVREAPEVPRRTSARSDPGVDRSAPRSDLSGFFAFLSRGANPREFIFFDPGVARGTPRGVLGKKSRGPSSSLNVFRTVSKLEKKHPSAPLHGKVAAASGKGPEIRKGGTRFHPGCGFRRSRTSAGVQVGTLERSGSAELRRRPGGPRFRSLRRAARFPLRSESRLPLPVLPETFKSVSNFLEINFFFLSFFSFSIAGCYVKTREELATAALHSTGGCIGQTSISKHSTGPADDSFSRSLLQFGGTPERGIHPDTLEPTPGSFQSPMEHRNEAHTTPLLPDGFRWTSKISQVQNLSFSPLPARLEPSLALATDSLSSTSPDGGAPVTGARTSQRPLPVDLEKFRSPKPLVLATTCRRLHHSLFPSTPTLSSLDFHTSLAPTPLLPTAWLPSPGPARDSALFRWTSKNFEVHFPFHIKLDPLTCEPRTNRAPLLPSPGPACPLPVDFSTR</sequence>
<feature type="region of interest" description="Disordered" evidence="1">
    <location>
        <begin position="88"/>
        <end position="219"/>
    </location>
</feature>
<reference evidence="2" key="1">
    <citation type="submission" date="2020-07" db="EMBL/GenBank/DDBJ databases">
        <title>Multicomponent nature underlies the extraordinary mechanical properties of spider dragline silk.</title>
        <authorList>
            <person name="Kono N."/>
            <person name="Nakamura H."/>
            <person name="Mori M."/>
            <person name="Yoshida Y."/>
            <person name="Ohtoshi R."/>
            <person name="Malay A.D."/>
            <person name="Moran D.A.P."/>
            <person name="Tomita M."/>
            <person name="Numata K."/>
            <person name="Arakawa K."/>
        </authorList>
    </citation>
    <scope>NUCLEOTIDE SEQUENCE</scope>
</reference>
<name>A0A8X6LX94_TRICU</name>
<gene>
    <name evidence="2" type="ORF">TNCT_380841</name>
</gene>
<accession>A0A8X6LX94</accession>
<feature type="region of interest" description="Disordered" evidence="1">
    <location>
        <begin position="1"/>
        <end position="31"/>
    </location>
</feature>
<dbReference type="AlphaFoldDB" id="A0A8X6LX94"/>
<feature type="region of interest" description="Disordered" evidence="1">
    <location>
        <begin position="244"/>
        <end position="268"/>
    </location>
</feature>
<protein>
    <submittedName>
        <fullName evidence="2">Uncharacterized protein</fullName>
    </submittedName>
</protein>
<comment type="caution">
    <text evidence="2">The sequence shown here is derived from an EMBL/GenBank/DDBJ whole genome shotgun (WGS) entry which is preliminary data.</text>
</comment>
<organism evidence="2 3">
    <name type="scientific">Trichonephila clavata</name>
    <name type="common">Joro spider</name>
    <name type="synonym">Nephila clavata</name>
    <dbReference type="NCBI Taxonomy" id="2740835"/>
    <lineage>
        <taxon>Eukaryota</taxon>
        <taxon>Metazoa</taxon>
        <taxon>Ecdysozoa</taxon>
        <taxon>Arthropoda</taxon>
        <taxon>Chelicerata</taxon>
        <taxon>Arachnida</taxon>
        <taxon>Araneae</taxon>
        <taxon>Araneomorphae</taxon>
        <taxon>Entelegynae</taxon>
        <taxon>Araneoidea</taxon>
        <taxon>Nephilidae</taxon>
        <taxon>Trichonephila</taxon>
    </lineage>
</organism>
<evidence type="ECO:0000313" key="3">
    <source>
        <dbReference type="Proteomes" id="UP000887116"/>
    </source>
</evidence>